<name>A0A3E1P4D5_9BACT</name>
<comment type="caution">
    <text evidence="9">The sequence shown here is derived from an EMBL/GenBank/DDBJ whole genome shotgun (WGS) entry which is preliminary data.</text>
</comment>
<evidence type="ECO:0000256" key="4">
    <source>
        <dbReference type="ARBA" id="ARBA00023136"/>
    </source>
</evidence>
<dbReference type="Gene3D" id="1.25.40.390">
    <property type="match status" value="1"/>
</dbReference>
<feature type="domain" description="SusD-like N-terminal" evidence="8">
    <location>
        <begin position="85"/>
        <end position="217"/>
    </location>
</feature>
<sequence length="502" mass="55974">MKALLYIAISATLMMAAAGCTKLDVPVESQLTTIPNTQEGYVAATGSVYQKMSSQSFAVDFWRVIELSTDEAMIPNRNGSYYDNGSYIKWHKHTWTSSDLDAPWNWGYSSISECNRVLNLLSKADSSALRTQFTAEIRTMRALFYFYMMDLYGNVPITTYGSTASPTQSTRAEIFNYIESELLAAAPGLGAPSTVTLEYYGRPTLWMAYALLQKLYLNAEYYTGTARYDDAVTYGKKIMDESGLSLEKSYMNLFSPDNTANNETIFVAVFDANKATGNYFTRYTLHGTLKAKYGLNFSPSNAMCTSPEFFDLFSLAGDARDTTWLSGLQYDFAGNKIMNGSYQLNLTREITLTDAATMNVGAEVNGVSCGARSIKFYPDPNAVNRYQNNDIPVLRLADVYLMQAEALLRNGGSTATAVELFNKVRSRVNAPTVTSLTLQDILDERGRELAWEGWRRNDLIRFGKWEGSWGFKTGGEATTRRLFPIPATEIVLNANLVQNEGY</sequence>
<dbReference type="RefSeq" id="WP_116852464.1">
    <property type="nucleotide sequence ID" value="NZ_QTJV01000002.1"/>
</dbReference>
<feature type="domain" description="RagB/SusD" evidence="7">
    <location>
        <begin position="354"/>
        <end position="502"/>
    </location>
</feature>
<keyword evidence="10" id="KW-1185">Reference proteome</keyword>
<dbReference type="GO" id="GO:0009279">
    <property type="term" value="C:cell outer membrane"/>
    <property type="evidence" value="ECO:0007669"/>
    <property type="project" value="UniProtKB-SubCell"/>
</dbReference>
<dbReference type="EMBL" id="QTJV01000002">
    <property type="protein sequence ID" value="RFM34980.1"/>
    <property type="molecule type" value="Genomic_DNA"/>
</dbReference>
<proteinExistence type="inferred from homology"/>
<dbReference type="SUPFAM" id="SSF48452">
    <property type="entry name" value="TPR-like"/>
    <property type="match status" value="1"/>
</dbReference>
<protein>
    <submittedName>
        <fullName evidence="9">RagB/SusD family nutrient uptake outer membrane protein</fullName>
    </submittedName>
</protein>
<dbReference type="AlphaFoldDB" id="A0A3E1P4D5"/>
<evidence type="ECO:0000256" key="5">
    <source>
        <dbReference type="ARBA" id="ARBA00023237"/>
    </source>
</evidence>
<keyword evidence="5" id="KW-0998">Cell outer membrane</keyword>
<dbReference type="InterPro" id="IPR011990">
    <property type="entry name" value="TPR-like_helical_dom_sf"/>
</dbReference>
<feature type="signal peptide" evidence="6">
    <location>
        <begin position="1"/>
        <end position="18"/>
    </location>
</feature>
<comment type="similarity">
    <text evidence="2">Belongs to the SusD family.</text>
</comment>
<dbReference type="Pfam" id="PF07980">
    <property type="entry name" value="SusD_RagB"/>
    <property type="match status" value="1"/>
</dbReference>
<reference evidence="9 10" key="1">
    <citation type="submission" date="2018-08" db="EMBL/GenBank/DDBJ databases">
        <title>Chitinophaga sp. K20C18050901, a novel bacterium isolated from forest soil.</title>
        <authorList>
            <person name="Wang C."/>
        </authorList>
    </citation>
    <scope>NUCLEOTIDE SEQUENCE [LARGE SCALE GENOMIC DNA]</scope>
    <source>
        <strain evidence="9 10">K20C18050901</strain>
    </source>
</reference>
<evidence type="ECO:0000256" key="3">
    <source>
        <dbReference type="ARBA" id="ARBA00022729"/>
    </source>
</evidence>
<dbReference type="Proteomes" id="UP000261174">
    <property type="component" value="Unassembled WGS sequence"/>
</dbReference>
<keyword evidence="3 6" id="KW-0732">Signal</keyword>
<evidence type="ECO:0000313" key="10">
    <source>
        <dbReference type="Proteomes" id="UP000261174"/>
    </source>
</evidence>
<dbReference type="Pfam" id="PF14322">
    <property type="entry name" value="SusD-like_3"/>
    <property type="match status" value="1"/>
</dbReference>
<gene>
    <name evidence="9" type="ORF">DXN04_06145</name>
</gene>
<feature type="chain" id="PRO_5017631389" evidence="6">
    <location>
        <begin position="19"/>
        <end position="502"/>
    </location>
</feature>
<organism evidence="9 10">
    <name type="scientific">Chitinophaga silvisoli</name>
    <dbReference type="NCBI Taxonomy" id="2291814"/>
    <lineage>
        <taxon>Bacteria</taxon>
        <taxon>Pseudomonadati</taxon>
        <taxon>Bacteroidota</taxon>
        <taxon>Chitinophagia</taxon>
        <taxon>Chitinophagales</taxon>
        <taxon>Chitinophagaceae</taxon>
        <taxon>Chitinophaga</taxon>
    </lineage>
</organism>
<keyword evidence="4" id="KW-0472">Membrane</keyword>
<dbReference type="CDD" id="cd08977">
    <property type="entry name" value="SusD"/>
    <property type="match status" value="1"/>
</dbReference>
<accession>A0A3E1P4D5</accession>
<evidence type="ECO:0000256" key="6">
    <source>
        <dbReference type="SAM" id="SignalP"/>
    </source>
</evidence>
<dbReference type="InterPro" id="IPR012944">
    <property type="entry name" value="SusD_RagB_dom"/>
</dbReference>
<dbReference type="InterPro" id="IPR033985">
    <property type="entry name" value="SusD-like_N"/>
</dbReference>
<dbReference type="OrthoDB" id="9783641at2"/>
<evidence type="ECO:0000256" key="2">
    <source>
        <dbReference type="ARBA" id="ARBA00006275"/>
    </source>
</evidence>
<dbReference type="Gene3D" id="1.10.3780.10">
    <property type="entry name" value="SusD-like"/>
    <property type="match status" value="1"/>
</dbReference>
<comment type="subcellular location">
    <subcellularLocation>
        <location evidence="1">Cell outer membrane</location>
    </subcellularLocation>
</comment>
<evidence type="ECO:0000259" key="7">
    <source>
        <dbReference type="Pfam" id="PF07980"/>
    </source>
</evidence>
<evidence type="ECO:0000313" key="9">
    <source>
        <dbReference type="EMBL" id="RFM34980.1"/>
    </source>
</evidence>
<evidence type="ECO:0000259" key="8">
    <source>
        <dbReference type="Pfam" id="PF14322"/>
    </source>
</evidence>
<dbReference type="Gene3D" id="1.25.40.10">
    <property type="entry name" value="Tetratricopeptide repeat domain"/>
    <property type="match status" value="1"/>
</dbReference>
<dbReference type="PROSITE" id="PS51257">
    <property type="entry name" value="PROKAR_LIPOPROTEIN"/>
    <property type="match status" value="1"/>
</dbReference>
<evidence type="ECO:0000256" key="1">
    <source>
        <dbReference type="ARBA" id="ARBA00004442"/>
    </source>
</evidence>